<dbReference type="Pfam" id="PF00246">
    <property type="entry name" value="Peptidase_M14"/>
    <property type="match status" value="1"/>
</dbReference>
<keyword evidence="3" id="KW-0378">Hydrolase</keyword>
<dbReference type="Gene3D" id="3.40.630.10">
    <property type="entry name" value="Zn peptidases"/>
    <property type="match status" value="1"/>
</dbReference>
<comment type="similarity">
    <text evidence="1">Belongs to the peptidase M14 family.</text>
</comment>
<feature type="active site" description="Proton donor/acceptor" evidence="1">
    <location>
        <position position="249"/>
    </location>
</feature>
<proteinExistence type="inferred from homology"/>
<dbReference type="RefSeq" id="WP_342158427.1">
    <property type="nucleotide sequence ID" value="NZ_JBCDNA010000001.1"/>
</dbReference>
<gene>
    <name evidence="3" type="ORF">AABB81_02720</name>
</gene>
<feature type="domain" description="Peptidase M14" evidence="2">
    <location>
        <begin position="14"/>
        <end position="274"/>
    </location>
</feature>
<evidence type="ECO:0000313" key="3">
    <source>
        <dbReference type="EMBL" id="MEL4454794.1"/>
    </source>
</evidence>
<evidence type="ECO:0000259" key="2">
    <source>
        <dbReference type="PROSITE" id="PS52035"/>
    </source>
</evidence>
<keyword evidence="3" id="KW-0645">Protease</keyword>
<comment type="caution">
    <text evidence="3">The sequence shown here is derived from an EMBL/GenBank/DDBJ whole genome shotgun (WGS) entry which is preliminary data.</text>
</comment>
<sequence>MKKIDIKELSSWYRIHHEKRLEERYLTLRQMQPYLAGLSDGFKVKKIGESFERRDIYTLVFGEGKTNLLLWTQMHGNESTGTRALLDLIKFFSDPGTLSWLSSHILQECTIHCIPMLNPDGAEAYTRINAQGIDLNRDVIEKRAIESRLLQKVLKAVNPEYCFNLHDQRTIFSVGPENRPATLSFLAPSVDDRRTLTAGRQETMRVIAAMNEFLQQLIPGSIGRYTDEFYPTATGDNFQKMGHNTILIESGHSKGDYKRKEARRATFMALLEGMRYISTREEKIDHHKYFDIPDNEKKYLDIIIKNVKVDDKDADIGILFIEKLEHGKVRFVPSVDKLTDLSAYSADKILDGKGLDFTDQNDVENWVKNKLN</sequence>
<evidence type="ECO:0000256" key="1">
    <source>
        <dbReference type="PROSITE-ProRule" id="PRU01379"/>
    </source>
</evidence>
<dbReference type="Proteomes" id="UP001474120">
    <property type="component" value="Unassembled WGS sequence"/>
</dbReference>
<keyword evidence="3" id="KW-0121">Carboxypeptidase</keyword>
<reference evidence="3 4" key="1">
    <citation type="submission" date="2024-04" db="EMBL/GenBank/DDBJ databases">
        <title>whole genome sequencing of Lutimonas vermicola strain IMCC1616.</title>
        <authorList>
            <person name="Bae S.S."/>
        </authorList>
    </citation>
    <scope>NUCLEOTIDE SEQUENCE [LARGE SCALE GENOMIC DNA]</scope>
    <source>
        <strain evidence="3 4">IMCC1616</strain>
    </source>
</reference>
<dbReference type="PROSITE" id="PS52035">
    <property type="entry name" value="PEPTIDASE_M14"/>
    <property type="match status" value="1"/>
</dbReference>
<keyword evidence="4" id="KW-1185">Reference proteome</keyword>
<evidence type="ECO:0000313" key="4">
    <source>
        <dbReference type="Proteomes" id="UP001474120"/>
    </source>
</evidence>
<dbReference type="SUPFAM" id="SSF53187">
    <property type="entry name" value="Zn-dependent exopeptidases"/>
    <property type="match status" value="1"/>
</dbReference>
<name>A0ABU9KXG5_9FLAO</name>
<dbReference type="GO" id="GO:0004180">
    <property type="term" value="F:carboxypeptidase activity"/>
    <property type="evidence" value="ECO:0007669"/>
    <property type="project" value="UniProtKB-KW"/>
</dbReference>
<dbReference type="EMBL" id="JBCDNA010000001">
    <property type="protein sequence ID" value="MEL4454794.1"/>
    <property type="molecule type" value="Genomic_DNA"/>
</dbReference>
<dbReference type="InterPro" id="IPR000834">
    <property type="entry name" value="Peptidase_M14"/>
</dbReference>
<accession>A0ABU9KXG5</accession>
<protein>
    <submittedName>
        <fullName evidence="3">M14 family zinc carboxypeptidase</fullName>
    </submittedName>
</protein>
<organism evidence="3 4">
    <name type="scientific">Lutimonas vermicola</name>
    <dbReference type="NCBI Taxonomy" id="414288"/>
    <lineage>
        <taxon>Bacteria</taxon>
        <taxon>Pseudomonadati</taxon>
        <taxon>Bacteroidota</taxon>
        <taxon>Flavobacteriia</taxon>
        <taxon>Flavobacteriales</taxon>
        <taxon>Flavobacteriaceae</taxon>
        <taxon>Lutimonas</taxon>
    </lineage>
</organism>